<evidence type="ECO:0000256" key="1">
    <source>
        <dbReference type="ARBA" id="ARBA00008645"/>
    </source>
</evidence>
<dbReference type="PANTHER" id="PTHR46118:SF4">
    <property type="entry name" value="PROTEIN ABHD11"/>
    <property type="match status" value="1"/>
</dbReference>
<gene>
    <name evidence="13" type="ORF">LARSCL_LOCUS7342</name>
</gene>
<evidence type="ECO:0000256" key="2">
    <source>
        <dbReference type="ARBA" id="ARBA00022801"/>
    </source>
</evidence>
<comment type="catalytic activity">
    <reaction evidence="8">
        <text>1-octadecanoyl-2-(4Z,7Z,10Z,13Z,16Z,19Z-docosahexaenoyl)-sn-glycerol + H2O = 2-(4Z,7Z,10Z,13Z,16Z,19Z-docosahexaenoyl)-glycerol + octadecanoate + H(+)</text>
        <dbReference type="Rhea" id="RHEA:77107"/>
        <dbReference type="ChEBI" id="CHEBI:15377"/>
        <dbReference type="ChEBI" id="CHEBI:15378"/>
        <dbReference type="ChEBI" id="CHEBI:25629"/>
        <dbReference type="ChEBI" id="CHEBI:77129"/>
        <dbReference type="ChEBI" id="CHEBI:186738"/>
    </reaction>
</comment>
<accession>A0AAV1ZR67</accession>
<dbReference type="EC" id="3.1.1.116" evidence="3"/>
<dbReference type="AlphaFoldDB" id="A0AAV1ZR67"/>
<evidence type="ECO:0000256" key="11">
    <source>
        <dbReference type="ARBA" id="ARBA00048919"/>
    </source>
</evidence>
<comment type="similarity">
    <text evidence="1">Belongs to the AB hydrolase superfamily.</text>
</comment>
<sequence length="313" mass="36539">METVELAYDVYECQDTHSDLLPIVVLHGMFWNKYMYRELGSKLCQKTKRKVYCLDLRNHGKSPFTEKFDIYVICDDVKRFLSEHGIKKATLITHSFSCTVSYLIAIQQFDCSETIFNFPEKFQVSNSVSLKYTCFQPEVVEKLVMVDSFPFNDFYEDLKGGFVPEVVAQNRVLNTLDPKMSLKEARMKLNKLADLGPKVKELFYKKLVHDLTKDDGKFKWKTNTDFLNKEILEENTLKLKKEGFSNHEILFVRCQDSYNITDSRFEEILKFCPNSRLITIEDTTHLLLLEKVDEFVNAVTDFLGPVCNSEDRI</sequence>
<evidence type="ECO:0000256" key="4">
    <source>
        <dbReference type="ARBA" id="ARBA00042703"/>
    </source>
</evidence>
<dbReference type="SUPFAM" id="SSF53474">
    <property type="entry name" value="alpha/beta-Hydrolases"/>
    <property type="match status" value="1"/>
</dbReference>
<comment type="catalytic activity">
    <reaction evidence="5">
        <text>a 1,2-diacyl-sn-glycerol + H2O = a 2-acylglycerol + a fatty acid + H(+)</text>
        <dbReference type="Rhea" id="RHEA:33275"/>
        <dbReference type="ChEBI" id="CHEBI:15377"/>
        <dbReference type="ChEBI" id="CHEBI:15378"/>
        <dbReference type="ChEBI" id="CHEBI:17389"/>
        <dbReference type="ChEBI" id="CHEBI:17815"/>
        <dbReference type="ChEBI" id="CHEBI:28868"/>
        <dbReference type="EC" id="3.1.1.116"/>
    </reaction>
</comment>
<comment type="catalytic activity">
    <reaction evidence="9">
        <text>1,2-didecanoylglycerol + H2O = decanoylglycerol + decanoate + H(+)</text>
        <dbReference type="Rhea" id="RHEA:48596"/>
        <dbReference type="ChEBI" id="CHEBI:11152"/>
        <dbReference type="ChEBI" id="CHEBI:15377"/>
        <dbReference type="ChEBI" id="CHEBI:15378"/>
        <dbReference type="ChEBI" id="CHEBI:27689"/>
        <dbReference type="ChEBI" id="CHEBI:90605"/>
    </reaction>
</comment>
<dbReference type="InterPro" id="IPR000073">
    <property type="entry name" value="AB_hydrolase_1"/>
</dbReference>
<dbReference type="Pfam" id="PF00561">
    <property type="entry name" value="Abhydrolase_1"/>
    <property type="match status" value="1"/>
</dbReference>
<dbReference type="PANTHER" id="PTHR46118">
    <property type="entry name" value="PROTEIN ABHD11"/>
    <property type="match status" value="1"/>
</dbReference>
<reference evidence="13 14" key="1">
    <citation type="submission" date="2024-04" db="EMBL/GenBank/DDBJ databases">
        <authorList>
            <person name="Rising A."/>
            <person name="Reimegard J."/>
            <person name="Sonavane S."/>
            <person name="Akerstrom W."/>
            <person name="Nylinder S."/>
            <person name="Hedman E."/>
            <person name="Kallberg Y."/>
        </authorList>
    </citation>
    <scope>NUCLEOTIDE SEQUENCE [LARGE SCALE GENOMIC DNA]</scope>
</reference>
<comment type="catalytic activity">
    <reaction evidence="11">
        <text>1-octadecanoyl-2-(5Z,8Z,11Z,14Z-eicosatetraenoyl)-sn-glycerol + H2O = 2-(5Z,8Z,11Z,14Z-eicosatetraenoyl)-glycerol + octadecanoate + H(+)</text>
        <dbReference type="Rhea" id="RHEA:38507"/>
        <dbReference type="ChEBI" id="CHEBI:15377"/>
        <dbReference type="ChEBI" id="CHEBI:15378"/>
        <dbReference type="ChEBI" id="CHEBI:25629"/>
        <dbReference type="ChEBI" id="CHEBI:52392"/>
        <dbReference type="ChEBI" id="CHEBI:75728"/>
    </reaction>
</comment>
<evidence type="ECO:0000256" key="7">
    <source>
        <dbReference type="ARBA" id="ARBA00044064"/>
    </source>
</evidence>
<keyword evidence="14" id="KW-1185">Reference proteome</keyword>
<dbReference type="Gene3D" id="3.40.50.1820">
    <property type="entry name" value="alpha/beta hydrolase"/>
    <property type="match status" value="1"/>
</dbReference>
<evidence type="ECO:0000313" key="13">
    <source>
        <dbReference type="EMBL" id="CAL1274197.1"/>
    </source>
</evidence>
<evidence type="ECO:0000256" key="5">
    <source>
        <dbReference type="ARBA" id="ARBA00043667"/>
    </source>
</evidence>
<proteinExistence type="inferred from homology"/>
<evidence type="ECO:0000256" key="6">
    <source>
        <dbReference type="ARBA" id="ARBA00043742"/>
    </source>
</evidence>
<dbReference type="InterPro" id="IPR029058">
    <property type="entry name" value="AB_hydrolase_fold"/>
</dbReference>
<organism evidence="13 14">
    <name type="scientific">Larinioides sclopetarius</name>
    <dbReference type="NCBI Taxonomy" id="280406"/>
    <lineage>
        <taxon>Eukaryota</taxon>
        <taxon>Metazoa</taxon>
        <taxon>Ecdysozoa</taxon>
        <taxon>Arthropoda</taxon>
        <taxon>Chelicerata</taxon>
        <taxon>Arachnida</taxon>
        <taxon>Araneae</taxon>
        <taxon>Araneomorphae</taxon>
        <taxon>Entelegynae</taxon>
        <taxon>Araneoidea</taxon>
        <taxon>Araneidae</taxon>
        <taxon>Larinioides</taxon>
    </lineage>
</organism>
<evidence type="ECO:0000256" key="10">
    <source>
        <dbReference type="ARBA" id="ARBA00048513"/>
    </source>
</evidence>
<evidence type="ECO:0000256" key="3">
    <source>
        <dbReference type="ARBA" id="ARBA00026104"/>
    </source>
</evidence>
<evidence type="ECO:0000256" key="8">
    <source>
        <dbReference type="ARBA" id="ARBA00048283"/>
    </source>
</evidence>
<comment type="catalytic activity">
    <reaction evidence="6">
        <text>a 1,3-diacyl-sn-glycerol + H2O = a 1-acyl-sn-glycerol + a fatty acid + H(+)</text>
        <dbReference type="Rhea" id="RHEA:38503"/>
        <dbReference type="ChEBI" id="CHEBI:15377"/>
        <dbReference type="ChEBI" id="CHEBI:15378"/>
        <dbReference type="ChEBI" id="CHEBI:28868"/>
        <dbReference type="ChEBI" id="CHEBI:64683"/>
        <dbReference type="ChEBI" id="CHEBI:77272"/>
    </reaction>
</comment>
<evidence type="ECO:0000256" key="9">
    <source>
        <dbReference type="ARBA" id="ARBA00048504"/>
    </source>
</evidence>
<name>A0AAV1ZR67_9ARAC</name>
<dbReference type="EMBL" id="CAXIEN010000075">
    <property type="protein sequence ID" value="CAL1274197.1"/>
    <property type="molecule type" value="Genomic_DNA"/>
</dbReference>
<dbReference type="Proteomes" id="UP001497382">
    <property type="component" value="Unassembled WGS sequence"/>
</dbReference>
<keyword evidence="2" id="KW-0378">Hydrolase</keyword>
<dbReference type="GO" id="GO:0052689">
    <property type="term" value="F:carboxylic ester hydrolase activity"/>
    <property type="evidence" value="ECO:0007669"/>
    <property type="project" value="TreeGrafter"/>
</dbReference>
<evidence type="ECO:0000313" key="14">
    <source>
        <dbReference type="Proteomes" id="UP001497382"/>
    </source>
</evidence>
<evidence type="ECO:0000259" key="12">
    <source>
        <dbReference type="Pfam" id="PF00561"/>
    </source>
</evidence>
<comment type="catalytic activity">
    <reaction evidence="10">
        <text>1-octadecanoyl-2-(9Z-octadecenoyl)-sn-glycerol + H2O = 2-(9Z-octadecenoyl)-glycerol + octadecanoate + H(+)</text>
        <dbReference type="Rhea" id="RHEA:77103"/>
        <dbReference type="ChEBI" id="CHEBI:15377"/>
        <dbReference type="ChEBI" id="CHEBI:15378"/>
        <dbReference type="ChEBI" id="CHEBI:25629"/>
        <dbReference type="ChEBI" id="CHEBI:73990"/>
        <dbReference type="ChEBI" id="CHEBI:75468"/>
    </reaction>
</comment>
<feature type="domain" description="AB hydrolase-1" evidence="12">
    <location>
        <begin position="22"/>
        <end position="101"/>
    </location>
</feature>
<comment type="caution">
    <text evidence="13">The sequence shown here is derived from an EMBL/GenBank/DDBJ whole genome shotgun (WGS) entry which is preliminary data.</text>
</comment>
<protein>
    <recommendedName>
        <fullName evidence="7">sn-1-specific diacylglycerol lipase ABHD11</fullName>
        <ecNumber evidence="3">3.1.1.116</ecNumber>
    </recommendedName>
    <alternativeName>
        <fullName evidence="4">Alpha/beta hydrolase domain-containing protein 11</fullName>
    </alternativeName>
</protein>